<sequence>MEVDWASGQTEEWSKSISEWTPVEQPKEDGGVMDMKGKMGTRPVSIPGAVPLGKRSFATWKVSKPFTGGIYRRMGALIQGPVSPEDMFSELRAVVGI</sequence>
<accession>A0A9P0H2J2</accession>
<feature type="compositionally biased region" description="Polar residues" evidence="1">
    <location>
        <begin position="7"/>
        <end position="19"/>
    </location>
</feature>
<gene>
    <name evidence="2" type="ORF">NEZAVI_LOCUS5430</name>
</gene>
<evidence type="ECO:0000256" key="1">
    <source>
        <dbReference type="SAM" id="MobiDB-lite"/>
    </source>
</evidence>
<proteinExistence type="predicted"/>
<keyword evidence="3" id="KW-1185">Reference proteome</keyword>
<reference evidence="2" key="1">
    <citation type="submission" date="2022-01" db="EMBL/GenBank/DDBJ databases">
        <authorList>
            <person name="King R."/>
        </authorList>
    </citation>
    <scope>NUCLEOTIDE SEQUENCE</scope>
</reference>
<dbReference type="Proteomes" id="UP001152798">
    <property type="component" value="Chromosome 3"/>
</dbReference>
<dbReference type="OrthoDB" id="10462665at2759"/>
<organism evidence="2 3">
    <name type="scientific">Nezara viridula</name>
    <name type="common">Southern green stink bug</name>
    <name type="synonym">Cimex viridulus</name>
    <dbReference type="NCBI Taxonomy" id="85310"/>
    <lineage>
        <taxon>Eukaryota</taxon>
        <taxon>Metazoa</taxon>
        <taxon>Ecdysozoa</taxon>
        <taxon>Arthropoda</taxon>
        <taxon>Hexapoda</taxon>
        <taxon>Insecta</taxon>
        <taxon>Pterygota</taxon>
        <taxon>Neoptera</taxon>
        <taxon>Paraneoptera</taxon>
        <taxon>Hemiptera</taxon>
        <taxon>Heteroptera</taxon>
        <taxon>Panheteroptera</taxon>
        <taxon>Pentatomomorpha</taxon>
        <taxon>Pentatomoidea</taxon>
        <taxon>Pentatomidae</taxon>
        <taxon>Pentatominae</taxon>
        <taxon>Nezara</taxon>
    </lineage>
</organism>
<evidence type="ECO:0000313" key="3">
    <source>
        <dbReference type="Proteomes" id="UP001152798"/>
    </source>
</evidence>
<feature type="region of interest" description="Disordered" evidence="1">
    <location>
        <begin position="1"/>
        <end position="46"/>
    </location>
</feature>
<dbReference type="EMBL" id="OV725079">
    <property type="protein sequence ID" value="CAH1395098.1"/>
    <property type="molecule type" value="Genomic_DNA"/>
</dbReference>
<name>A0A9P0H2J2_NEZVI</name>
<dbReference type="AlphaFoldDB" id="A0A9P0H2J2"/>
<evidence type="ECO:0000313" key="2">
    <source>
        <dbReference type="EMBL" id="CAH1395098.1"/>
    </source>
</evidence>
<protein>
    <submittedName>
        <fullName evidence="2">Uncharacterized protein</fullName>
    </submittedName>
</protein>